<dbReference type="EMBL" id="JABANE010000044">
    <property type="protein sequence ID" value="NME69592.1"/>
    <property type="molecule type" value="Genomic_DNA"/>
</dbReference>
<sequence length="313" mass="35021">MKYYLQTLALSIAFGFTLCLTGCQLQEDDENLIDKESQMSETEQDTFQENTEARTIYNNVDAIADKALAALDASSQRLASATNEITDSGIAGWDILTLNPHVFVRTDTVVIDFDKIDSKDYNPNYECSGKVIVHRKDTLREFSVTFSHTVTFENYTVNNVKVEGVRTRLMEKELSGWTGIGEINSLAFEVKTEGGKMTYPDGTIHTRNSSETITVDFPITLSPEFVVSNLESNGITRSGNAYSGKSISDLIVKENVARIWYISEGEMAYNTDNIDFTVDYDTGKSSTALFKKDGFSFEFVINWLSFEVEGLNN</sequence>
<feature type="coiled-coil region" evidence="1">
    <location>
        <begin position="25"/>
        <end position="84"/>
    </location>
</feature>
<evidence type="ECO:0000256" key="1">
    <source>
        <dbReference type="SAM" id="Coils"/>
    </source>
</evidence>
<accession>A0A7X9RVQ7</accession>
<dbReference type="AlphaFoldDB" id="A0A7X9RVQ7"/>
<evidence type="ECO:0000313" key="2">
    <source>
        <dbReference type="EMBL" id="NME69592.1"/>
    </source>
</evidence>
<comment type="caution">
    <text evidence="2">The sequence shown here is derived from an EMBL/GenBank/DDBJ whole genome shotgun (WGS) entry which is preliminary data.</text>
</comment>
<dbReference type="RefSeq" id="WP_169657861.1">
    <property type="nucleotide sequence ID" value="NZ_JABANE010000044.1"/>
</dbReference>
<reference evidence="2 3" key="1">
    <citation type="submission" date="2020-04" db="EMBL/GenBank/DDBJ databases">
        <title>Flammeovirga sp. SR4, a novel species isolated from seawater.</title>
        <authorList>
            <person name="Wang X."/>
        </authorList>
    </citation>
    <scope>NUCLEOTIDE SEQUENCE [LARGE SCALE GENOMIC DNA]</scope>
    <source>
        <strain evidence="2 3">ATCC 23126</strain>
    </source>
</reference>
<evidence type="ECO:0000313" key="3">
    <source>
        <dbReference type="Proteomes" id="UP000576082"/>
    </source>
</evidence>
<protein>
    <submittedName>
        <fullName evidence="2">Uncharacterized protein</fullName>
    </submittedName>
</protein>
<gene>
    <name evidence="2" type="ORF">HHU12_16560</name>
</gene>
<dbReference type="Proteomes" id="UP000576082">
    <property type="component" value="Unassembled WGS sequence"/>
</dbReference>
<name>A0A7X9RVQ7_9BACT</name>
<proteinExistence type="predicted"/>
<organism evidence="2 3">
    <name type="scientific">Flammeovirga aprica JL-4</name>
    <dbReference type="NCBI Taxonomy" id="694437"/>
    <lineage>
        <taxon>Bacteria</taxon>
        <taxon>Pseudomonadati</taxon>
        <taxon>Bacteroidota</taxon>
        <taxon>Cytophagia</taxon>
        <taxon>Cytophagales</taxon>
        <taxon>Flammeovirgaceae</taxon>
        <taxon>Flammeovirga</taxon>
    </lineage>
</organism>
<keyword evidence="3" id="KW-1185">Reference proteome</keyword>
<keyword evidence="1" id="KW-0175">Coiled coil</keyword>